<accession>A0A9D3W375</accession>
<evidence type="ECO:0000313" key="1">
    <source>
        <dbReference type="EMBL" id="KAH1107902.1"/>
    </source>
</evidence>
<dbReference type="AlphaFoldDB" id="A0A9D3W375"/>
<name>A0A9D3W375_9ROSI</name>
<comment type="caution">
    <text evidence="1">The sequence shown here is derived from an EMBL/GenBank/DDBJ whole genome shotgun (WGS) entry which is preliminary data.</text>
</comment>
<dbReference type="Proteomes" id="UP000828251">
    <property type="component" value="Unassembled WGS sequence"/>
</dbReference>
<keyword evidence="2" id="KW-1185">Reference proteome</keyword>
<organism evidence="1 2">
    <name type="scientific">Gossypium stocksii</name>
    <dbReference type="NCBI Taxonomy" id="47602"/>
    <lineage>
        <taxon>Eukaryota</taxon>
        <taxon>Viridiplantae</taxon>
        <taxon>Streptophyta</taxon>
        <taxon>Embryophyta</taxon>
        <taxon>Tracheophyta</taxon>
        <taxon>Spermatophyta</taxon>
        <taxon>Magnoliopsida</taxon>
        <taxon>eudicotyledons</taxon>
        <taxon>Gunneridae</taxon>
        <taxon>Pentapetalae</taxon>
        <taxon>rosids</taxon>
        <taxon>malvids</taxon>
        <taxon>Malvales</taxon>
        <taxon>Malvaceae</taxon>
        <taxon>Malvoideae</taxon>
        <taxon>Gossypium</taxon>
    </lineage>
</organism>
<protein>
    <submittedName>
        <fullName evidence="1">Uncharacterized protein</fullName>
    </submittedName>
</protein>
<gene>
    <name evidence="1" type="ORF">J1N35_011670</name>
</gene>
<proteinExistence type="predicted"/>
<evidence type="ECO:0000313" key="2">
    <source>
        <dbReference type="Proteomes" id="UP000828251"/>
    </source>
</evidence>
<dbReference type="EMBL" id="JAIQCV010000004">
    <property type="protein sequence ID" value="KAH1107902.1"/>
    <property type="molecule type" value="Genomic_DNA"/>
</dbReference>
<sequence>MSADWGAVCGDLLSAALNTIYGGRIKMAWIRKNFVELDKDSTKVQIERYARCTSFRSSGVELCAESRGITYRALRYTISIRPTIENRDIDDLHPIDLRRPDENWSVFHSQHINMWNNRYDFLPTHEPIIILELAYDPEYMSWFRIHGKPYLYWEKSYVRLDCRSSILDVLHARAISFLDDADTDADADVDDDV</sequence>
<reference evidence="1 2" key="1">
    <citation type="journal article" date="2021" name="Plant Biotechnol. J.">
        <title>Multi-omics assisted identification of the key and species-specific regulatory components of drought-tolerant mechanisms in Gossypium stocksii.</title>
        <authorList>
            <person name="Yu D."/>
            <person name="Ke L."/>
            <person name="Zhang D."/>
            <person name="Wu Y."/>
            <person name="Sun Y."/>
            <person name="Mei J."/>
            <person name="Sun J."/>
            <person name="Sun Y."/>
        </authorList>
    </citation>
    <scope>NUCLEOTIDE SEQUENCE [LARGE SCALE GENOMIC DNA]</scope>
    <source>
        <strain evidence="2">cv. E1</strain>
        <tissue evidence="1">Leaf</tissue>
    </source>
</reference>
<dbReference type="OrthoDB" id="1000528at2759"/>